<dbReference type="EMBL" id="CP042188">
    <property type="protein sequence ID" value="QDS70118.1"/>
    <property type="molecule type" value="Genomic_DNA"/>
</dbReference>
<accession>A0A517L3B2</accession>
<organism evidence="1 2">
    <name type="scientific">Venturia effusa</name>
    <dbReference type="NCBI Taxonomy" id="50376"/>
    <lineage>
        <taxon>Eukaryota</taxon>
        <taxon>Fungi</taxon>
        <taxon>Dikarya</taxon>
        <taxon>Ascomycota</taxon>
        <taxon>Pezizomycotina</taxon>
        <taxon>Dothideomycetes</taxon>
        <taxon>Pleosporomycetidae</taxon>
        <taxon>Venturiales</taxon>
        <taxon>Venturiaceae</taxon>
        <taxon>Venturia</taxon>
    </lineage>
</organism>
<evidence type="ECO:0000313" key="2">
    <source>
        <dbReference type="Proteomes" id="UP000316270"/>
    </source>
</evidence>
<evidence type="ECO:0000313" key="1">
    <source>
        <dbReference type="EMBL" id="QDS70118.1"/>
    </source>
</evidence>
<dbReference type="Proteomes" id="UP000316270">
    <property type="component" value="Chromosome 4"/>
</dbReference>
<proteinExistence type="predicted"/>
<keyword evidence="2" id="KW-1185">Reference proteome</keyword>
<gene>
    <name evidence="1" type="ORF">FKW77_005327</name>
</gene>
<sequence length="143" mass="17007">MTSLFCCRNTEPYKPRILSHEPKFSSFLEYATFPRESSIQHEKKPADLDYPFVIQLVQQVNHGPLESKRYFMADRNNQVFPNFFVEITEADLVEANYMKLNAYKNYKCTHHNKFFEVNIYQKDPVNTHHWRSDIARPGTEIDL</sequence>
<name>A0A517L3B2_9PEZI</name>
<dbReference type="STRING" id="50376.A0A517L3B2"/>
<dbReference type="AlphaFoldDB" id="A0A517L3B2"/>
<protein>
    <submittedName>
        <fullName evidence="1">Uncharacterized protein</fullName>
    </submittedName>
</protein>
<dbReference type="OrthoDB" id="10264507at2759"/>
<reference evidence="1 2" key="1">
    <citation type="submission" date="2019-07" db="EMBL/GenBank/DDBJ databases">
        <title>Finished genome of Venturia effusa.</title>
        <authorList>
            <person name="Young C.A."/>
            <person name="Cox M.P."/>
            <person name="Ganley A.R.D."/>
            <person name="David W.J."/>
        </authorList>
    </citation>
    <scope>NUCLEOTIDE SEQUENCE [LARGE SCALE GENOMIC DNA]</scope>
    <source>
        <strain evidence="2">albino</strain>
    </source>
</reference>